<keyword evidence="2" id="KW-0812">Transmembrane</keyword>
<evidence type="ECO:0000313" key="4">
    <source>
        <dbReference type="Proteomes" id="UP001501598"/>
    </source>
</evidence>
<keyword evidence="4" id="KW-1185">Reference proteome</keyword>
<keyword evidence="2" id="KW-1133">Transmembrane helix</keyword>
<evidence type="ECO:0000313" key="3">
    <source>
        <dbReference type="EMBL" id="GAA4537822.1"/>
    </source>
</evidence>
<feature type="region of interest" description="Disordered" evidence="1">
    <location>
        <begin position="1"/>
        <end position="106"/>
    </location>
</feature>
<dbReference type="EMBL" id="BAABGT010000012">
    <property type="protein sequence ID" value="GAA4537822.1"/>
    <property type="molecule type" value="Genomic_DNA"/>
</dbReference>
<protein>
    <recommendedName>
        <fullName evidence="5">Flagellar basal body-associated protein FliL</fullName>
    </recommendedName>
</protein>
<dbReference type="RefSeq" id="WP_345412542.1">
    <property type="nucleotide sequence ID" value="NZ_BAABGT010000012.1"/>
</dbReference>
<gene>
    <name evidence="3" type="ORF">GCM10023175_06890</name>
</gene>
<evidence type="ECO:0000256" key="2">
    <source>
        <dbReference type="SAM" id="Phobius"/>
    </source>
</evidence>
<feature type="compositionally biased region" description="Pro residues" evidence="1">
    <location>
        <begin position="79"/>
        <end position="90"/>
    </location>
</feature>
<feature type="transmembrane region" description="Helical" evidence="2">
    <location>
        <begin position="112"/>
        <end position="134"/>
    </location>
</feature>
<accession>A0ABP8RH16</accession>
<sequence length="505" mass="52197">MRGYDVVTEGGQWPQGPQQGGWGPQGAPQGDRQWAQGPGAGAPPAQGWGQTAPYPQQGPQPTQQYPPQQYPPQQYGPPQGGPGGPPPNWTPPAGYGGEGGGEPPKRRRRWPLIAAVVAIVAVLAGGGYTAWALLGNSGGASSPTEVVTALAGDLEGKDYLRAASRIAPNETVLLTDLGDVMTKELVRLQILKPDAAANQSLDTVTFSGLRFDEAGAETVRPNVTITKLVAGTITTTGDTANLPFTDSFKQKVFPNGQPPAGAPETIDIAEVVRDEGGPIRIATVQVDGEWYVSGLYTAADYALKSENEPWPTTSVPANGAASAQDALKDMVTAALDSDVQRVIELTDPEEAAALHDAGPALVQAAAGAQPSGAKLVDLQTTETDVRGHTGLSLASVTVQTPDGVLIDVKRQGDCLLMSSPQGGGEQRLCTADLAQAGLSEVGNSPALAEFAPRLVTAMLDVKVVASEVDGKWYVSPGQTVVQLYADLLGAMQPGDLDALIAAGGN</sequence>
<feature type="compositionally biased region" description="Low complexity" evidence="1">
    <location>
        <begin position="25"/>
        <end position="77"/>
    </location>
</feature>
<comment type="caution">
    <text evidence="3">The sequence shown here is derived from an EMBL/GenBank/DDBJ whole genome shotgun (WGS) entry which is preliminary data.</text>
</comment>
<name>A0ABP8RH16_9PSEU</name>
<dbReference type="Proteomes" id="UP001501598">
    <property type="component" value="Unassembled WGS sequence"/>
</dbReference>
<proteinExistence type="predicted"/>
<keyword evidence="2" id="KW-0472">Membrane</keyword>
<reference evidence="4" key="1">
    <citation type="journal article" date="2019" name="Int. J. Syst. Evol. Microbiol.">
        <title>The Global Catalogue of Microorganisms (GCM) 10K type strain sequencing project: providing services to taxonomists for standard genome sequencing and annotation.</title>
        <authorList>
            <consortium name="The Broad Institute Genomics Platform"/>
            <consortium name="The Broad Institute Genome Sequencing Center for Infectious Disease"/>
            <person name="Wu L."/>
            <person name="Ma J."/>
        </authorList>
    </citation>
    <scope>NUCLEOTIDE SEQUENCE [LARGE SCALE GENOMIC DNA]</scope>
    <source>
        <strain evidence="4">JCM 17906</strain>
    </source>
</reference>
<evidence type="ECO:0000256" key="1">
    <source>
        <dbReference type="SAM" id="MobiDB-lite"/>
    </source>
</evidence>
<organism evidence="3 4">
    <name type="scientific">Pseudonocardia xishanensis</name>
    <dbReference type="NCBI Taxonomy" id="630995"/>
    <lineage>
        <taxon>Bacteria</taxon>
        <taxon>Bacillati</taxon>
        <taxon>Actinomycetota</taxon>
        <taxon>Actinomycetes</taxon>
        <taxon>Pseudonocardiales</taxon>
        <taxon>Pseudonocardiaceae</taxon>
        <taxon>Pseudonocardia</taxon>
    </lineage>
</organism>
<evidence type="ECO:0008006" key="5">
    <source>
        <dbReference type="Google" id="ProtNLM"/>
    </source>
</evidence>